<name>A0AAV5FKB2_ELECO</name>
<reference evidence="3" key="1">
    <citation type="journal article" date="2018" name="DNA Res.">
        <title>Multiple hybrid de novo genome assembly of finger millet, an orphan allotetraploid crop.</title>
        <authorList>
            <person name="Hatakeyama M."/>
            <person name="Aluri S."/>
            <person name="Balachadran M.T."/>
            <person name="Sivarajan S.R."/>
            <person name="Patrignani A."/>
            <person name="Gruter S."/>
            <person name="Poveda L."/>
            <person name="Shimizu-Inatsugi R."/>
            <person name="Baeten J."/>
            <person name="Francoijs K.J."/>
            <person name="Nataraja K.N."/>
            <person name="Reddy Y.A.N."/>
            <person name="Phadnis S."/>
            <person name="Ravikumar R.L."/>
            <person name="Schlapbach R."/>
            <person name="Sreeman S.M."/>
            <person name="Shimizu K.K."/>
        </authorList>
    </citation>
    <scope>NUCLEOTIDE SEQUENCE</scope>
</reference>
<evidence type="ECO:0000313" key="4">
    <source>
        <dbReference type="Proteomes" id="UP001054889"/>
    </source>
</evidence>
<dbReference type="Proteomes" id="UP001054889">
    <property type="component" value="Unassembled WGS sequence"/>
</dbReference>
<proteinExistence type="predicted"/>
<dbReference type="AlphaFoldDB" id="A0AAV5FKB2"/>
<keyword evidence="4" id="KW-1185">Reference proteome</keyword>
<evidence type="ECO:0000259" key="2">
    <source>
        <dbReference type="Pfam" id="PF20241"/>
    </source>
</evidence>
<dbReference type="InterPro" id="IPR046533">
    <property type="entry name" value="DUF6598"/>
</dbReference>
<dbReference type="Pfam" id="PF20241">
    <property type="entry name" value="DUF6598"/>
    <property type="match status" value="1"/>
</dbReference>
<comment type="caution">
    <text evidence="3">The sequence shown here is derived from an EMBL/GenBank/DDBJ whole genome shotgun (WGS) entry which is preliminary data.</text>
</comment>
<feature type="domain" description="DUF6598" evidence="2">
    <location>
        <begin position="90"/>
        <end position="338"/>
    </location>
</feature>
<reference evidence="3" key="2">
    <citation type="submission" date="2021-12" db="EMBL/GenBank/DDBJ databases">
        <title>Resequencing data analysis of finger millet.</title>
        <authorList>
            <person name="Hatakeyama M."/>
            <person name="Aluri S."/>
            <person name="Balachadran M.T."/>
            <person name="Sivarajan S.R."/>
            <person name="Poveda L."/>
            <person name="Shimizu-Inatsugi R."/>
            <person name="Schlapbach R."/>
            <person name="Sreeman S.M."/>
            <person name="Shimizu K.K."/>
        </authorList>
    </citation>
    <scope>NUCLEOTIDE SEQUENCE</scope>
</reference>
<feature type="region of interest" description="Disordered" evidence="1">
    <location>
        <begin position="1"/>
        <end position="32"/>
    </location>
</feature>
<dbReference type="PANTHER" id="PTHR33065:SF138">
    <property type="entry name" value="OS09G0442000 PROTEIN"/>
    <property type="match status" value="1"/>
</dbReference>
<evidence type="ECO:0000256" key="1">
    <source>
        <dbReference type="SAM" id="MobiDB-lite"/>
    </source>
</evidence>
<sequence length="347" mass="39305">MERAGGATTEPNPMKRKPAEETLDPPDEKEAEEGKVMPVELLQDHKYADIFPWLYRLNDTSETSRESMMISLRPEEDWERASRQQVGCHMLQIFSLKLSSSPSSITSTGPIQLYGFMALRDPIDPLRNYVFKRNRDDPFIVQDLHSDPFIYLSAGPKRGVYVQNVVLLEYDIKIKTGGDNRDHHHHHQHQEEEQDSPLINGVAVFSLPMWTHGPVTNRITGDRGVAVDISRCFIHNAVEITVQVFISELKPTTSSGGINLSITGRISKVTGEIKVFHDVVDQPCELNKFVVAVGYLSCLFLQFDVPGTPYNYLNLFAFKARRNGSLRDRRELHFATVDVIATCSILH</sequence>
<gene>
    <name evidence="3" type="primary">gb24203</name>
    <name evidence="3" type="ORF">PR202_gb24203</name>
</gene>
<protein>
    <recommendedName>
        <fullName evidence="2">DUF6598 domain-containing protein</fullName>
    </recommendedName>
</protein>
<dbReference type="PANTHER" id="PTHR33065">
    <property type="entry name" value="OS07G0486400 PROTEIN"/>
    <property type="match status" value="1"/>
</dbReference>
<organism evidence="3 4">
    <name type="scientific">Eleusine coracana subsp. coracana</name>
    <dbReference type="NCBI Taxonomy" id="191504"/>
    <lineage>
        <taxon>Eukaryota</taxon>
        <taxon>Viridiplantae</taxon>
        <taxon>Streptophyta</taxon>
        <taxon>Embryophyta</taxon>
        <taxon>Tracheophyta</taxon>
        <taxon>Spermatophyta</taxon>
        <taxon>Magnoliopsida</taxon>
        <taxon>Liliopsida</taxon>
        <taxon>Poales</taxon>
        <taxon>Poaceae</taxon>
        <taxon>PACMAD clade</taxon>
        <taxon>Chloridoideae</taxon>
        <taxon>Cynodonteae</taxon>
        <taxon>Eleusininae</taxon>
        <taxon>Eleusine</taxon>
    </lineage>
</organism>
<accession>A0AAV5FKB2</accession>
<dbReference type="EMBL" id="BQKI01000088">
    <property type="protein sequence ID" value="GJN35426.1"/>
    <property type="molecule type" value="Genomic_DNA"/>
</dbReference>
<evidence type="ECO:0000313" key="3">
    <source>
        <dbReference type="EMBL" id="GJN35426.1"/>
    </source>
</evidence>